<evidence type="ECO:0000259" key="1">
    <source>
        <dbReference type="Pfam" id="PF01408"/>
    </source>
</evidence>
<sequence>MHRRKFIQHTGTVMAGALLSDALFASTLKLAKKKVAMVGTGHRGTGMWGNDVIKEYAGSIEFVGLCDKNAGRVATAKRMMKLECPTYVDLDQMLKETKPEILIVTTMDSTHHEQIVKGLMAGADIITEKPMTTDEKKCQMILDAEKKSGKKVHVTFNYRYSPHRQKIYELLHSDAIGKVTSVDFHWYLDTSHGADYFRRWHRKREFGGSLLVHKSTHHFDLLNWWLDSDPEEVHAYGSLEFYGKNNPFRHTHCRPCPHKDKCQFYFDITKDKRLMQLYVENEKYDGYHRDGCVWREDIDIFDKMAVQIKYANNAQVSYSLTTYSPYEGYRISFNGTKGKLDAWIHERQPWEMEKYDEIQLTKNFGKTEYIRIGNTEEGHGGGDKRLRKQLFDPGADPYKQGAGSRDGAMSILVGIAARQSIDKGEPVKIKSLTSLKPHPTRGV</sequence>
<dbReference type="SUPFAM" id="SSF51735">
    <property type="entry name" value="NAD(P)-binding Rossmann-fold domains"/>
    <property type="match status" value="1"/>
</dbReference>
<dbReference type="SUPFAM" id="SSF55347">
    <property type="entry name" value="Glyceraldehyde-3-phosphate dehydrogenase-like, C-terminal domain"/>
    <property type="match status" value="1"/>
</dbReference>
<protein>
    <submittedName>
        <fullName evidence="3">Gfo/Idh/MocA family protein</fullName>
    </submittedName>
</protein>
<organism evidence="3 4">
    <name type="scientific">Paradesertivirga mongoliensis</name>
    <dbReference type="NCBI Taxonomy" id="2100740"/>
    <lineage>
        <taxon>Bacteria</taxon>
        <taxon>Pseudomonadati</taxon>
        <taxon>Bacteroidota</taxon>
        <taxon>Sphingobacteriia</taxon>
        <taxon>Sphingobacteriales</taxon>
        <taxon>Sphingobacteriaceae</taxon>
        <taxon>Paradesertivirga</taxon>
    </lineage>
</organism>
<evidence type="ECO:0000259" key="2">
    <source>
        <dbReference type="Pfam" id="PF02894"/>
    </source>
</evidence>
<dbReference type="Gene3D" id="3.40.50.720">
    <property type="entry name" value="NAD(P)-binding Rossmann-like Domain"/>
    <property type="match status" value="1"/>
</dbReference>
<dbReference type="PANTHER" id="PTHR43377:SF2">
    <property type="entry name" value="BINDING ROSSMANN FOLD OXIDOREDUCTASE, PUTATIVE (AFU_ORTHOLOGUE AFUA_4G00560)-RELATED"/>
    <property type="match status" value="1"/>
</dbReference>
<dbReference type="InterPro" id="IPR004104">
    <property type="entry name" value="Gfo/Idh/MocA-like_OxRdtase_C"/>
</dbReference>
<reference evidence="4" key="1">
    <citation type="journal article" date="2019" name="Int. J. Syst. Evol. Microbiol.">
        <title>The Global Catalogue of Microorganisms (GCM) 10K type strain sequencing project: providing services to taxonomists for standard genome sequencing and annotation.</title>
        <authorList>
            <consortium name="The Broad Institute Genomics Platform"/>
            <consortium name="The Broad Institute Genome Sequencing Center for Infectious Disease"/>
            <person name="Wu L."/>
            <person name="Ma J."/>
        </authorList>
    </citation>
    <scope>NUCLEOTIDE SEQUENCE [LARGE SCALE GENOMIC DNA]</scope>
    <source>
        <strain evidence="4">KCTC 42217</strain>
    </source>
</reference>
<dbReference type="Gene3D" id="3.30.360.10">
    <property type="entry name" value="Dihydrodipicolinate Reductase, domain 2"/>
    <property type="match status" value="1"/>
</dbReference>
<dbReference type="Pfam" id="PF01408">
    <property type="entry name" value="GFO_IDH_MocA"/>
    <property type="match status" value="1"/>
</dbReference>
<dbReference type="InterPro" id="IPR051450">
    <property type="entry name" value="Gfo/Idh/MocA_Oxidoreductases"/>
</dbReference>
<comment type="caution">
    <text evidence="3">The sequence shown here is derived from an EMBL/GenBank/DDBJ whole genome shotgun (WGS) entry which is preliminary data.</text>
</comment>
<feature type="domain" description="Gfo/Idh/MocA-like oxidoreductase N-terminal" evidence="1">
    <location>
        <begin position="34"/>
        <end position="156"/>
    </location>
</feature>
<gene>
    <name evidence="3" type="ORF">ACFSJU_00085</name>
</gene>
<accession>A0ABW4ZH00</accession>
<dbReference type="InterPro" id="IPR000683">
    <property type="entry name" value="Gfo/Idh/MocA-like_OxRdtase_N"/>
</dbReference>
<name>A0ABW4ZH00_9SPHI</name>
<feature type="domain" description="Gfo/Idh/MocA-like oxidoreductase C-terminal" evidence="2">
    <location>
        <begin position="169"/>
        <end position="429"/>
    </location>
</feature>
<evidence type="ECO:0000313" key="3">
    <source>
        <dbReference type="EMBL" id="MFD2160777.1"/>
    </source>
</evidence>
<dbReference type="EMBL" id="JBHUHZ010000001">
    <property type="protein sequence ID" value="MFD2160777.1"/>
    <property type="molecule type" value="Genomic_DNA"/>
</dbReference>
<dbReference type="PANTHER" id="PTHR43377">
    <property type="entry name" value="BILIVERDIN REDUCTASE A"/>
    <property type="match status" value="1"/>
</dbReference>
<dbReference type="Proteomes" id="UP001597387">
    <property type="component" value="Unassembled WGS sequence"/>
</dbReference>
<proteinExistence type="predicted"/>
<dbReference type="RefSeq" id="WP_255902026.1">
    <property type="nucleotide sequence ID" value="NZ_JAFMZO010000002.1"/>
</dbReference>
<dbReference type="InterPro" id="IPR036291">
    <property type="entry name" value="NAD(P)-bd_dom_sf"/>
</dbReference>
<dbReference type="Pfam" id="PF02894">
    <property type="entry name" value="GFO_IDH_MocA_C"/>
    <property type="match status" value="1"/>
</dbReference>
<keyword evidence="4" id="KW-1185">Reference proteome</keyword>
<evidence type="ECO:0000313" key="4">
    <source>
        <dbReference type="Proteomes" id="UP001597387"/>
    </source>
</evidence>